<feature type="domain" description="Bacteriophage phiJL001 Gp84 C-terminal" evidence="1">
    <location>
        <begin position="172"/>
        <end position="200"/>
    </location>
</feature>
<dbReference type="Pfam" id="PF09931">
    <property type="entry name" value="Phage_phiJL001_Gp84_N"/>
    <property type="match status" value="1"/>
</dbReference>
<dbReference type="Pfam" id="PF09356">
    <property type="entry name" value="Phage_BR0599"/>
    <property type="match status" value="1"/>
</dbReference>
<evidence type="ECO:0000313" key="2">
    <source>
        <dbReference type="EMBL" id="MDO1558123.1"/>
    </source>
</evidence>
<dbReference type="RefSeq" id="WP_302108544.1">
    <property type="nucleotide sequence ID" value="NZ_JAUKTR010000001.1"/>
</dbReference>
<name>A0ABT8SJX5_9CAUL</name>
<proteinExistence type="predicted"/>
<sequence>MRDIPDALALRMAQGTAKLCHAWILTRADGGRLGFTDHDRPLEVDGVTCRPGSGLTAGAAGAELGQAADASALGVLDSEGRDEALLNAGAFDGAEVALWRVDWEQPQLKVRLWTQVVRRIVREGQAFTAELEGPLARLNRPAGRTYARSCDARLGDGRCGVDLSDPAYAGLSCDQRFETCRDLFGNTDNFRGFPSIPGEDFLTLYPAAGERHDGGRR</sequence>
<protein>
    <submittedName>
        <fullName evidence="2">DUF2163 domain-containing protein</fullName>
    </submittedName>
</protein>
<accession>A0ABT8SJX5</accession>
<evidence type="ECO:0000259" key="1">
    <source>
        <dbReference type="Pfam" id="PF09356"/>
    </source>
</evidence>
<gene>
    <name evidence="2" type="ORF">Q0812_01600</name>
</gene>
<dbReference type="EMBL" id="JAUKTR010000001">
    <property type="protein sequence ID" value="MDO1558123.1"/>
    <property type="molecule type" value="Genomic_DNA"/>
</dbReference>
<dbReference type="InterPro" id="IPR011928">
    <property type="entry name" value="Phage_phiJL001_Gp84"/>
</dbReference>
<evidence type="ECO:0000313" key="3">
    <source>
        <dbReference type="Proteomes" id="UP001169063"/>
    </source>
</evidence>
<organism evidence="2 3">
    <name type="scientific">Peiella sedimenti</name>
    <dbReference type="NCBI Taxonomy" id="3061083"/>
    <lineage>
        <taxon>Bacteria</taxon>
        <taxon>Pseudomonadati</taxon>
        <taxon>Pseudomonadota</taxon>
        <taxon>Alphaproteobacteria</taxon>
        <taxon>Caulobacterales</taxon>
        <taxon>Caulobacteraceae</taxon>
        <taxon>Peiella</taxon>
    </lineage>
</organism>
<dbReference type="Proteomes" id="UP001169063">
    <property type="component" value="Unassembled WGS sequence"/>
</dbReference>
<keyword evidence="3" id="KW-1185">Reference proteome</keyword>
<dbReference type="InterPro" id="IPR018964">
    <property type="entry name" value="Phage_phiJL001_Gp84_C"/>
</dbReference>
<comment type="caution">
    <text evidence="2">The sequence shown here is derived from an EMBL/GenBank/DDBJ whole genome shotgun (WGS) entry which is preliminary data.</text>
</comment>
<reference evidence="2" key="1">
    <citation type="submission" date="2023-07" db="EMBL/GenBank/DDBJ databases">
        <title>Brevundimonas soil sp. nov., isolated from the soil of chemical plant.</title>
        <authorList>
            <person name="Wu N."/>
        </authorList>
    </citation>
    <scope>NUCLEOTIDE SEQUENCE</scope>
    <source>
        <strain evidence="2">XZ-24</strain>
    </source>
</reference>
<dbReference type="NCBIfam" id="TIGR02218">
    <property type="entry name" value="phg_TIGR02218"/>
    <property type="match status" value="1"/>
</dbReference>